<feature type="compositionally biased region" description="Gly residues" evidence="1">
    <location>
        <begin position="533"/>
        <end position="552"/>
    </location>
</feature>
<feature type="region of interest" description="Disordered" evidence="1">
    <location>
        <begin position="1"/>
        <end position="21"/>
    </location>
</feature>
<feature type="compositionally biased region" description="Low complexity" evidence="1">
    <location>
        <begin position="483"/>
        <end position="493"/>
    </location>
</feature>
<feature type="compositionally biased region" description="Basic and acidic residues" evidence="1">
    <location>
        <begin position="645"/>
        <end position="654"/>
    </location>
</feature>
<reference evidence="2" key="1">
    <citation type="submission" date="2014-11" db="EMBL/GenBank/DDBJ databases">
        <authorList>
            <person name="Otto D Thomas"/>
            <person name="Naeem Raeece"/>
        </authorList>
    </citation>
    <scope>NUCLEOTIDE SEQUENCE</scope>
</reference>
<feature type="compositionally biased region" description="Low complexity" evidence="1">
    <location>
        <begin position="139"/>
        <end position="151"/>
    </location>
</feature>
<feature type="compositionally biased region" description="Basic and acidic residues" evidence="1">
    <location>
        <begin position="982"/>
        <end position="992"/>
    </location>
</feature>
<accession>A0A0G4G346</accession>
<feature type="region of interest" description="Disordered" evidence="1">
    <location>
        <begin position="132"/>
        <end position="270"/>
    </location>
</feature>
<feature type="compositionally biased region" description="Low complexity" evidence="1">
    <location>
        <begin position="913"/>
        <end position="924"/>
    </location>
</feature>
<feature type="region of interest" description="Disordered" evidence="1">
    <location>
        <begin position="609"/>
        <end position="628"/>
    </location>
</feature>
<proteinExistence type="predicted"/>
<feature type="compositionally biased region" description="Low complexity" evidence="1">
    <location>
        <begin position="242"/>
        <end position="253"/>
    </location>
</feature>
<evidence type="ECO:0000256" key="1">
    <source>
        <dbReference type="SAM" id="MobiDB-lite"/>
    </source>
</evidence>
<gene>
    <name evidence="2" type="ORF">Cvel_19900</name>
</gene>
<sequence length="1171" mass="122348">MLNSLHESSDSSREEYAGEVGDEERCVFAETLPSPPQFFFQQEMRKAGGEMAREERDQTATSEVSTEEDGERTEIEILYVIEGGLEAQFACRGSVKEDGSGKVRLSEILRILYESCKQLQIGTYEVIPDVAPPSPSLPGSPGVSFPSLEAAAGGGGGGHNWASSQGRGEGEGHAGRSPILTYSGTATGGRAPSANPTPEPPAVLGVLSPGVLRRLSNGTGSSSSLSPSAPPQDNLMGGFLEGGSLEDSSLSGDAEGDGEGEEGGRRGKWVVLDEDDFGPLVRLRLRPKDGRMPPCVPEVQPVSEGVGVRTEDPAAESVSVPMDVDQEEGQQGWREQEEKRGSTPVSSVPPPSHSPAPLQMQVQVRHDHQPAPTALEAPSLQRDGREYPPSMALETVVCDEQMATAPPGQCMPMLAAGERKNRSSCKDLHGPSAGSGPGRLTGRDPREHQAERLLLMGNQTTTAGGSGSGSGSGDASKRNIPTSSEGHSGSSSSLDHRTVGGKGKVPGAAQTNKPHSGGGLHGCMESMSSSGQGVSGSGWSGGSGGSSGGERGPGPRTNQGPGMYSLHGRSGPFASHSYGGVLPPGRHSRGHPHSLLPHAANHHLHRLADYSSASSPSPSPPDSLGQLFSNWPTLLPALVNPSRQKQQEQQEKKGLIPPHSADASQLLDISSDEDEEETNGVPEGLSRSFPMSLPRQKLSAEMEDCTDLQASQQQQPRGKSLPSPPAFTLADWRRKVAAVVGNNNEKGQAGAGGPSGASGGLGLADRCRRTEWTKSGLSEAVRYVRVAQRLLSSREVPEESRAKIASLLRREETVSVDELKAVVDSCTALWVAVREREKERDAGAYSGGGGGNDGGGCLTSTLQAHHEAAAAAAVTQLKSRGGRPPAAGGMGMGVDAEDEAECEMGGCGSVGPSSRAAQAESSASSEEEGYAPFRSFPNKAQATASPTVKAKKTGEGPPFPSSLLPPPSSSELVGGFQRQQTRRVERQAEVSARRGGSFGPMRGTEIEEKRERPDAGSRQHTSSSGCIFHLHPYAHPSTACLLSSSSQKKDTQRHPPGPIPASSVRPSKEKEEEEEHGEAAHAAAGTSEGEREQRESVVGVPPPPAALSNPLVAPFLSTSLRRDPQGQSVSSSFSFHSAPSSLSHLLALGLRGFPEGLPGPVGIVEERAEVG</sequence>
<dbReference type="VEuPathDB" id="CryptoDB:Cvel_19900"/>
<evidence type="ECO:0000313" key="2">
    <source>
        <dbReference type="EMBL" id="CEM22161.1"/>
    </source>
</evidence>
<protein>
    <submittedName>
        <fullName evidence="2">Uncharacterized protein</fullName>
    </submittedName>
</protein>
<feature type="compositionally biased region" description="Basic and acidic residues" evidence="1">
    <location>
        <begin position="441"/>
        <end position="451"/>
    </location>
</feature>
<feature type="region of interest" description="Disordered" evidence="1">
    <location>
        <begin position="46"/>
        <end position="71"/>
    </location>
</feature>
<feature type="compositionally biased region" description="Gly residues" evidence="1">
    <location>
        <begin position="845"/>
        <end position="857"/>
    </location>
</feature>
<name>A0A0G4G346_9ALVE</name>
<feature type="compositionally biased region" description="Basic and acidic residues" evidence="1">
    <location>
        <begin position="1004"/>
        <end position="1017"/>
    </location>
</feature>
<organism evidence="2">
    <name type="scientific">Chromera velia CCMP2878</name>
    <dbReference type="NCBI Taxonomy" id="1169474"/>
    <lineage>
        <taxon>Eukaryota</taxon>
        <taxon>Sar</taxon>
        <taxon>Alveolata</taxon>
        <taxon>Colpodellida</taxon>
        <taxon>Chromeraceae</taxon>
        <taxon>Chromera</taxon>
    </lineage>
</organism>
<feature type="compositionally biased region" description="Polar residues" evidence="1">
    <location>
        <begin position="708"/>
        <end position="717"/>
    </location>
</feature>
<dbReference type="AlphaFoldDB" id="A0A0G4G346"/>
<feature type="compositionally biased region" description="Pro residues" evidence="1">
    <location>
        <begin position="957"/>
        <end position="968"/>
    </location>
</feature>
<feature type="region of interest" description="Disordered" evidence="1">
    <location>
        <begin position="839"/>
        <end position="858"/>
    </location>
</feature>
<feature type="region of interest" description="Disordered" evidence="1">
    <location>
        <begin position="639"/>
        <end position="726"/>
    </location>
</feature>
<feature type="region of interest" description="Disordered" evidence="1">
    <location>
        <begin position="902"/>
        <end position="1110"/>
    </location>
</feature>
<feature type="compositionally biased region" description="Basic and acidic residues" evidence="1">
    <location>
        <begin position="7"/>
        <end position="16"/>
    </location>
</feature>
<feature type="compositionally biased region" description="Basic and acidic residues" evidence="1">
    <location>
        <begin position="417"/>
        <end position="429"/>
    </location>
</feature>
<feature type="compositionally biased region" description="Basic and acidic residues" evidence="1">
    <location>
        <begin position="46"/>
        <end position="58"/>
    </location>
</feature>
<dbReference type="EMBL" id="CDMZ01000824">
    <property type="protein sequence ID" value="CEM22161.1"/>
    <property type="molecule type" value="Genomic_DNA"/>
</dbReference>
<feature type="region of interest" description="Disordered" evidence="1">
    <location>
        <begin position="284"/>
        <end position="596"/>
    </location>
</feature>